<accession>A0AAN6WIE2</accession>
<keyword evidence="3" id="KW-1185">Reference proteome</keyword>
<keyword evidence="1" id="KW-0812">Transmembrane</keyword>
<dbReference type="AlphaFoldDB" id="A0AAN6WIE2"/>
<keyword evidence="1" id="KW-1133">Transmembrane helix</keyword>
<sequence length="425" mass="45410">MFSTSYTMWYWRSTEHPSKVRTSHLVGQGAKLIDAAKSELNDNKILVMPSSDTSTDGQQTSMEIAIFFPTSYAEKRKFDKAKGTEILTEAAEDMGLHYGNFVVQDKEDVQSFSREELHRIFAAANSSSDWVITTARAASAGVPAGKAASSFHIAHWRMERLRNARGDDIEKEVKSTLSALKSWKDGKSAWSTLLMIASGVAIISSALAAIAVIQNVSALVALGYVAITMEFITAGAILSAIAPWAALAGIGIGLGVLAFKGASNVMIIVNDTSSQIVRRRHKIANGKTQTETPVIEGRTKPTTSQSSRADSFVSVGIYAYSKDETFGIPLSFFGSLIGVSFSLSGLADGPSFSVGMDCPNSALGGGNSIRLLAWDDPSGVAGKANDCHDEEDKCKIAKGKVDVVVRRASKTGSINWGMCLVTEES</sequence>
<reference evidence="2" key="1">
    <citation type="journal article" date="2023" name="Mol. Phylogenet. Evol.">
        <title>Genome-scale phylogeny and comparative genomics of the fungal order Sordariales.</title>
        <authorList>
            <person name="Hensen N."/>
            <person name="Bonometti L."/>
            <person name="Westerberg I."/>
            <person name="Brannstrom I.O."/>
            <person name="Guillou S."/>
            <person name="Cros-Aarteil S."/>
            <person name="Calhoun S."/>
            <person name="Haridas S."/>
            <person name="Kuo A."/>
            <person name="Mondo S."/>
            <person name="Pangilinan J."/>
            <person name="Riley R."/>
            <person name="LaButti K."/>
            <person name="Andreopoulos B."/>
            <person name="Lipzen A."/>
            <person name="Chen C."/>
            <person name="Yan M."/>
            <person name="Daum C."/>
            <person name="Ng V."/>
            <person name="Clum A."/>
            <person name="Steindorff A."/>
            <person name="Ohm R.A."/>
            <person name="Martin F."/>
            <person name="Silar P."/>
            <person name="Natvig D.O."/>
            <person name="Lalanne C."/>
            <person name="Gautier V."/>
            <person name="Ament-Velasquez S.L."/>
            <person name="Kruys A."/>
            <person name="Hutchinson M.I."/>
            <person name="Powell A.J."/>
            <person name="Barry K."/>
            <person name="Miller A.N."/>
            <person name="Grigoriev I.V."/>
            <person name="Debuchy R."/>
            <person name="Gladieux P."/>
            <person name="Hiltunen Thoren M."/>
            <person name="Johannesson H."/>
        </authorList>
    </citation>
    <scope>NUCLEOTIDE SEQUENCE</scope>
    <source>
        <strain evidence="2">PSN309</strain>
    </source>
</reference>
<comment type="caution">
    <text evidence="2">The sequence shown here is derived from an EMBL/GenBank/DDBJ whole genome shotgun (WGS) entry which is preliminary data.</text>
</comment>
<keyword evidence="1" id="KW-0472">Membrane</keyword>
<reference evidence="2" key="2">
    <citation type="submission" date="2023-05" db="EMBL/GenBank/DDBJ databases">
        <authorList>
            <consortium name="Lawrence Berkeley National Laboratory"/>
            <person name="Steindorff A."/>
            <person name="Hensen N."/>
            <person name="Bonometti L."/>
            <person name="Westerberg I."/>
            <person name="Brannstrom I.O."/>
            <person name="Guillou S."/>
            <person name="Cros-Aarteil S."/>
            <person name="Calhoun S."/>
            <person name="Haridas S."/>
            <person name="Kuo A."/>
            <person name="Mondo S."/>
            <person name="Pangilinan J."/>
            <person name="Riley R."/>
            <person name="Labutti K."/>
            <person name="Andreopoulos B."/>
            <person name="Lipzen A."/>
            <person name="Chen C."/>
            <person name="Yanf M."/>
            <person name="Daum C."/>
            <person name="Ng V."/>
            <person name="Clum A."/>
            <person name="Ohm R."/>
            <person name="Martin F."/>
            <person name="Silar P."/>
            <person name="Natvig D."/>
            <person name="Lalanne C."/>
            <person name="Gautier V."/>
            <person name="Ament-Velasquez S.L."/>
            <person name="Kruys A."/>
            <person name="Hutchinson M.I."/>
            <person name="Powell A.J."/>
            <person name="Barry K."/>
            <person name="Miller A.N."/>
            <person name="Grigoriev I.V."/>
            <person name="Debuchy R."/>
            <person name="Gladieux P."/>
            <person name="Thoren M.H."/>
            <person name="Johannesson H."/>
        </authorList>
    </citation>
    <scope>NUCLEOTIDE SEQUENCE</scope>
    <source>
        <strain evidence="2">PSN309</strain>
    </source>
</reference>
<proteinExistence type="predicted"/>
<dbReference type="EMBL" id="MU864720">
    <property type="protein sequence ID" value="KAK4182188.1"/>
    <property type="molecule type" value="Genomic_DNA"/>
</dbReference>
<feature type="transmembrane region" description="Helical" evidence="1">
    <location>
        <begin position="219"/>
        <end position="238"/>
    </location>
</feature>
<organism evidence="2 3">
    <name type="scientific">Podospora australis</name>
    <dbReference type="NCBI Taxonomy" id="1536484"/>
    <lineage>
        <taxon>Eukaryota</taxon>
        <taxon>Fungi</taxon>
        <taxon>Dikarya</taxon>
        <taxon>Ascomycota</taxon>
        <taxon>Pezizomycotina</taxon>
        <taxon>Sordariomycetes</taxon>
        <taxon>Sordariomycetidae</taxon>
        <taxon>Sordariales</taxon>
        <taxon>Podosporaceae</taxon>
        <taxon>Podospora</taxon>
    </lineage>
</organism>
<evidence type="ECO:0000256" key="1">
    <source>
        <dbReference type="SAM" id="Phobius"/>
    </source>
</evidence>
<dbReference type="Proteomes" id="UP001302126">
    <property type="component" value="Unassembled WGS sequence"/>
</dbReference>
<name>A0AAN6WIE2_9PEZI</name>
<gene>
    <name evidence="2" type="ORF">QBC35DRAFT_549095</name>
</gene>
<protein>
    <submittedName>
        <fullName evidence="2">Uncharacterized protein</fullName>
    </submittedName>
</protein>
<evidence type="ECO:0000313" key="3">
    <source>
        <dbReference type="Proteomes" id="UP001302126"/>
    </source>
</evidence>
<feature type="transmembrane region" description="Helical" evidence="1">
    <location>
        <begin position="244"/>
        <end position="269"/>
    </location>
</feature>
<feature type="transmembrane region" description="Helical" evidence="1">
    <location>
        <begin position="189"/>
        <end position="212"/>
    </location>
</feature>
<evidence type="ECO:0000313" key="2">
    <source>
        <dbReference type="EMBL" id="KAK4182188.1"/>
    </source>
</evidence>